<dbReference type="OrthoDB" id="9796171at2"/>
<dbReference type="PROSITE" id="PS51186">
    <property type="entry name" value="GNAT"/>
    <property type="match status" value="1"/>
</dbReference>
<dbReference type="GO" id="GO:0016747">
    <property type="term" value="F:acyltransferase activity, transferring groups other than amino-acyl groups"/>
    <property type="evidence" value="ECO:0007669"/>
    <property type="project" value="InterPro"/>
</dbReference>
<evidence type="ECO:0000313" key="3">
    <source>
        <dbReference type="Proteomes" id="UP000199288"/>
    </source>
</evidence>
<dbReference type="RefSeq" id="WP_092564718.1">
    <property type="nucleotide sequence ID" value="NZ_FNQV01000009.1"/>
</dbReference>
<dbReference type="SUPFAM" id="SSF55729">
    <property type="entry name" value="Acyl-CoA N-acyltransferases (Nat)"/>
    <property type="match status" value="1"/>
</dbReference>
<dbReference type="EMBL" id="FNQV01000009">
    <property type="protein sequence ID" value="SEA44545.1"/>
    <property type="molecule type" value="Genomic_DNA"/>
</dbReference>
<protein>
    <submittedName>
        <fullName evidence="2">Predicted N-acyltransferase, GNAT family</fullName>
    </submittedName>
</protein>
<dbReference type="Pfam" id="PF13673">
    <property type="entry name" value="Acetyltransf_10"/>
    <property type="match status" value="1"/>
</dbReference>
<sequence length="158" mass="17633">MIDIRVVSDLADIQAARGIRYEVFVIEQQVPLVLEVDARDALPDTIQVLMTIEGKPAGTGRLLPDHDHPGVVHVGRLAVLERYRGQQLGARLLAELEAEAIRQLTPDPSAGLISELSAQEYALDFYRKAGYETIGRERYLDAGIWHHDMRKTLIAPVQ</sequence>
<dbReference type="InterPro" id="IPR000182">
    <property type="entry name" value="GNAT_dom"/>
</dbReference>
<dbReference type="InterPro" id="IPR016181">
    <property type="entry name" value="Acyl_CoA_acyltransferase"/>
</dbReference>
<dbReference type="Proteomes" id="UP000199288">
    <property type="component" value="Unassembled WGS sequence"/>
</dbReference>
<dbReference type="AlphaFoldDB" id="A0A1H4B8J5"/>
<dbReference type="CDD" id="cd04301">
    <property type="entry name" value="NAT_SF"/>
    <property type="match status" value="1"/>
</dbReference>
<gene>
    <name evidence="2" type="ORF">SAMN02910418_01611</name>
</gene>
<proteinExistence type="predicted"/>
<reference evidence="3" key="1">
    <citation type="submission" date="2016-10" db="EMBL/GenBank/DDBJ databases">
        <authorList>
            <person name="Varghese N."/>
            <person name="Submissions S."/>
        </authorList>
    </citation>
    <scope>NUCLEOTIDE SEQUENCE [LARGE SCALE GENOMIC DNA]</scope>
    <source>
        <strain evidence="3">KPR-1</strain>
    </source>
</reference>
<organism evidence="2 3">
    <name type="scientific">Bowdeniella nasicola</name>
    <dbReference type="NCBI Taxonomy" id="208480"/>
    <lineage>
        <taxon>Bacteria</taxon>
        <taxon>Bacillati</taxon>
        <taxon>Actinomycetota</taxon>
        <taxon>Actinomycetes</taxon>
        <taxon>Actinomycetales</taxon>
        <taxon>Actinomycetaceae</taxon>
        <taxon>Bowdeniella</taxon>
    </lineage>
</organism>
<keyword evidence="2" id="KW-0012">Acyltransferase</keyword>
<feature type="domain" description="N-acetyltransferase" evidence="1">
    <location>
        <begin position="2"/>
        <end position="154"/>
    </location>
</feature>
<keyword evidence="3" id="KW-1185">Reference proteome</keyword>
<evidence type="ECO:0000259" key="1">
    <source>
        <dbReference type="PROSITE" id="PS51186"/>
    </source>
</evidence>
<evidence type="ECO:0000313" key="2">
    <source>
        <dbReference type="EMBL" id="SEA44545.1"/>
    </source>
</evidence>
<dbReference type="Gene3D" id="3.40.630.30">
    <property type="match status" value="1"/>
</dbReference>
<keyword evidence="2" id="KW-0808">Transferase</keyword>
<accession>A0A1H4B8J5</accession>
<name>A0A1H4B8J5_9ACTO</name>